<dbReference type="PROSITE" id="PS00737">
    <property type="entry name" value="THIOLASE_2"/>
    <property type="match status" value="1"/>
</dbReference>
<gene>
    <name evidence="8" type="ORF">EHW97_04250</name>
</gene>
<comment type="similarity">
    <text evidence="1 5">Belongs to the thiolase-like superfamily. Thiolase family.</text>
</comment>
<dbReference type="RefSeq" id="WP_124235929.1">
    <property type="nucleotide sequence ID" value="NZ_JBHUFI010000001.1"/>
</dbReference>
<evidence type="ECO:0000259" key="6">
    <source>
        <dbReference type="Pfam" id="PF00108"/>
    </source>
</evidence>
<dbReference type="InterPro" id="IPR020617">
    <property type="entry name" value="Thiolase_C"/>
</dbReference>
<dbReference type="NCBIfam" id="TIGR01930">
    <property type="entry name" value="AcCoA-C-Actrans"/>
    <property type="match status" value="1"/>
</dbReference>
<feature type="active site" description="Proton acceptor" evidence="4">
    <location>
        <position position="384"/>
    </location>
</feature>
<comment type="caution">
    <text evidence="8">The sequence shown here is derived from an EMBL/GenBank/DDBJ whole genome shotgun (WGS) entry which is preliminary data.</text>
</comment>
<dbReference type="PANTHER" id="PTHR43365">
    <property type="entry name" value="BLR7806 PROTEIN"/>
    <property type="match status" value="1"/>
</dbReference>
<dbReference type="Gene3D" id="3.40.47.10">
    <property type="match status" value="2"/>
</dbReference>
<evidence type="ECO:0000256" key="3">
    <source>
        <dbReference type="ARBA" id="ARBA00023315"/>
    </source>
</evidence>
<sequence>MSLHPRDTVIVDAVRTASGKGRSGGSLAEVHPVDLLAQTFQALLGRSPALDPAEVDDVIVGCVSQVGEQSATPGRMAWLGAGFPAHVPATTIDRKCGSGQQAVHFGAQGIAAGSYDVVVAGGVESMSRVVMGSARMGADPYGSLVAERFAPGLVSQGVAAELVAERWKLDRGALDGLAVESHRRAAAALEGGQFSRETIPVSTPAGQVDRDETVRPGSSIEKLATLPGVFRTDELADRFPGVGWNVTAGNSSQITDGASALLLMSAERAAALDLTPRARIHTMAVVGDDPLLMLTAPIPATQRVLERSGLSLDAIDHVELNEAFASVPLAWMAEFPQVDPARVNPRGGAIALGHPLGASGARLMTTMLHALEDTGGRFGLQLMCEAGGMANATIIERL</sequence>
<feature type="domain" description="Thiolase N-terminal" evidence="6">
    <location>
        <begin position="9"/>
        <end position="266"/>
    </location>
</feature>
<feature type="active site" description="Proton acceptor" evidence="4">
    <location>
        <position position="354"/>
    </location>
</feature>
<dbReference type="InterPro" id="IPR020616">
    <property type="entry name" value="Thiolase_N"/>
</dbReference>
<dbReference type="Pfam" id="PF02803">
    <property type="entry name" value="Thiolase_C"/>
    <property type="match status" value="1"/>
</dbReference>
<dbReference type="GO" id="GO:0016747">
    <property type="term" value="F:acyltransferase activity, transferring groups other than amino-acyl groups"/>
    <property type="evidence" value="ECO:0007669"/>
    <property type="project" value="InterPro"/>
</dbReference>
<organism evidence="8 9">
    <name type="scientific">Aeromicrobium camelliae</name>
    <dbReference type="NCBI Taxonomy" id="1538144"/>
    <lineage>
        <taxon>Bacteria</taxon>
        <taxon>Bacillati</taxon>
        <taxon>Actinomycetota</taxon>
        <taxon>Actinomycetes</taxon>
        <taxon>Propionibacteriales</taxon>
        <taxon>Nocardioidaceae</taxon>
        <taxon>Aeromicrobium</taxon>
    </lineage>
</organism>
<feature type="active site" description="Acyl-thioester intermediate" evidence="4">
    <location>
        <position position="96"/>
    </location>
</feature>
<evidence type="ECO:0000256" key="4">
    <source>
        <dbReference type="PIRSR" id="PIRSR000429-1"/>
    </source>
</evidence>
<keyword evidence="3 5" id="KW-0012">Acyltransferase</keyword>
<dbReference type="OrthoDB" id="4440515at2"/>
<dbReference type="EMBL" id="RQJX01000004">
    <property type="protein sequence ID" value="RQN08921.1"/>
    <property type="molecule type" value="Genomic_DNA"/>
</dbReference>
<dbReference type="InterPro" id="IPR002155">
    <property type="entry name" value="Thiolase"/>
</dbReference>
<dbReference type="InterPro" id="IPR020613">
    <property type="entry name" value="Thiolase_CS"/>
</dbReference>
<evidence type="ECO:0000259" key="7">
    <source>
        <dbReference type="Pfam" id="PF02803"/>
    </source>
</evidence>
<keyword evidence="9" id="KW-1185">Reference proteome</keyword>
<evidence type="ECO:0000256" key="2">
    <source>
        <dbReference type="ARBA" id="ARBA00022679"/>
    </source>
</evidence>
<evidence type="ECO:0000256" key="5">
    <source>
        <dbReference type="RuleBase" id="RU003557"/>
    </source>
</evidence>
<dbReference type="Proteomes" id="UP000275225">
    <property type="component" value="Unassembled WGS sequence"/>
</dbReference>
<dbReference type="CDD" id="cd00751">
    <property type="entry name" value="thiolase"/>
    <property type="match status" value="1"/>
</dbReference>
<dbReference type="PANTHER" id="PTHR43365:SF1">
    <property type="entry name" value="ACETYL-COA C-ACYLTRANSFERASE"/>
    <property type="match status" value="1"/>
</dbReference>
<evidence type="ECO:0000313" key="8">
    <source>
        <dbReference type="EMBL" id="RQN08921.1"/>
    </source>
</evidence>
<evidence type="ECO:0000256" key="1">
    <source>
        <dbReference type="ARBA" id="ARBA00010982"/>
    </source>
</evidence>
<accession>A0A3N6ZFN4</accession>
<evidence type="ECO:0000313" key="9">
    <source>
        <dbReference type="Proteomes" id="UP000275225"/>
    </source>
</evidence>
<dbReference type="SUPFAM" id="SSF53901">
    <property type="entry name" value="Thiolase-like"/>
    <property type="match status" value="2"/>
</dbReference>
<dbReference type="AlphaFoldDB" id="A0A3N6ZFN4"/>
<proteinExistence type="inferred from homology"/>
<dbReference type="Pfam" id="PF00108">
    <property type="entry name" value="Thiolase_N"/>
    <property type="match status" value="1"/>
</dbReference>
<reference evidence="8 9" key="1">
    <citation type="submission" date="2018-11" db="EMBL/GenBank/DDBJ databases">
        <authorList>
            <person name="Li F."/>
        </authorList>
    </citation>
    <scope>NUCLEOTIDE SEQUENCE [LARGE SCALE GENOMIC DNA]</scope>
    <source>
        <strain evidence="8 9">YS17T</strain>
    </source>
</reference>
<feature type="domain" description="Thiolase C-terminal" evidence="7">
    <location>
        <begin position="275"/>
        <end position="397"/>
    </location>
</feature>
<dbReference type="PIRSF" id="PIRSF000429">
    <property type="entry name" value="Ac-CoA_Ac_transf"/>
    <property type="match status" value="1"/>
</dbReference>
<dbReference type="InterPro" id="IPR016039">
    <property type="entry name" value="Thiolase-like"/>
</dbReference>
<protein>
    <submittedName>
        <fullName evidence="8">Thiolase family protein</fullName>
    </submittedName>
</protein>
<keyword evidence="2 5" id="KW-0808">Transferase</keyword>
<name>A0A3N6ZFN4_9ACTN</name>